<dbReference type="PANTHER" id="PTHR21089">
    <property type="entry name" value="SHIKIMATE DEHYDROGENASE"/>
    <property type="match status" value="1"/>
</dbReference>
<keyword evidence="6 8" id="KW-0057">Aromatic amino acid biosynthesis</keyword>
<dbReference type="InterPro" id="IPR013708">
    <property type="entry name" value="Shikimate_DH-bd_N"/>
</dbReference>
<dbReference type="NCBIfam" id="NF001312">
    <property type="entry name" value="PRK00258.1-4"/>
    <property type="match status" value="1"/>
</dbReference>
<feature type="binding site" evidence="8">
    <location>
        <begin position="18"/>
        <end position="20"/>
    </location>
    <ligand>
        <name>shikimate</name>
        <dbReference type="ChEBI" id="CHEBI:36208"/>
    </ligand>
</feature>
<dbReference type="EMBL" id="QRDW01000003">
    <property type="protein sequence ID" value="RED51368.1"/>
    <property type="molecule type" value="Genomic_DNA"/>
</dbReference>
<evidence type="ECO:0000256" key="8">
    <source>
        <dbReference type="HAMAP-Rule" id="MF_00222"/>
    </source>
</evidence>
<dbReference type="OrthoDB" id="9792692at2"/>
<feature type="domain" description="Quinate/shikimate 5-dehydrogenase/glutamyl-tRNA reductase" evidence="9">
    <location>
        <begin position="125"/>
        <end position="193"/>
    </location>
</feature>
<dbReference type="GO" id="GO:0050661">
    <property type="term" value="F:NADP binding"/>
    <property type="evidence" value="ECO:0007669"/>
    <property type="project" value="InterPro"/>
</dbReference>
<evidence type="ECO:0000256" key="5">
    <source>
        <dbReference type="ARBA" id="ARBA00023002"/>
    </source>
</evidence>
<dbReference type="Pfam" id="PF08501">
    <property type="entry name" value="Shikimate_dh_N"/>
    <property type="match status" value="1"/>
</dbReference>
<feature type="binding site" evidence="8">
    <location>
        <position position="224"/>
    </location>
    <ligand>
        <name>shikimate</name>
        <dbReference type="ChEBI" id="CHEBI:36208"/>
    </ligand>
</feature>
<feature type="binding site" evidence="8">
    <location>
        <position position="65"/>
    </location>
    <ligand>
        <name>shikimate</name>
        <dbReference type="ChEBI" id="CHEBI:36208"/>
    </ligand>
</feature>
<dbReference type="HAMAP" id="MF_00222">
    <property type="entry name" value="Shikimate_DH_AroE"/>
    <property type="match status" value="1"/>
</dbReference>
<feature type="domain" description="Shikimate dehydrogenase substrate binding N-terminal" evidence="10">
    <location>
        <begin position="10"/>
        <end position="92"/>
    </location>
</feature>
<comment type="catalytic activity">
    <reaction evidence="7 8">
        <text>shikimate + NADP(+) = 3-dehydroshikimate + NADPH + H(+)</text>
        <dbReference type="Rhea" id="RHEA:17737"/>
        <dbReference type="ChEBI" id="CHEBI:15378"/>
        <dbReference type="ChEBI" id="CHEBI:16630"/>
        <dbReference type="ChEBI" id="CHEBI:36208"/>
        <dbReference type="ChEBI" id="CHEBI:57783"/>
        <dbReference type="ChEBI" id="CHEBI:58349"/>
        <dbReference type="EC" id="1.1.1.25"/>
    </reaction>
</comment>
<proteinExistence type="inferred from homology"/>
<keyword evidence="3 8" id="KW-0028">Amino-acid biosynthesis</keyword>
<accession>A0A3D9HPE3</accession>
<comment type="subunit">
    <text evidence="8">Homodimer.</text>
</comment>
<dbReference type="GO" id="GO:0004764">
    <property type="term" value="F:shikimate 3-dehydrogenase (NADP+) activity"/>
    <property type="evidence" value="ECO:0007669"/>
    <property type="project" value="UniProtKB-UniRule"/>
</dbReference>
<evidence type="ECO:0000256" key="1">
    <source>
        <dbReference type="ARBA" id="ARBA00004871"/>
    </source>
</evidence>
<gene>
    <name evidence="8" type="primary">aroE</name>
    <name evidence="11" type="ORF">DFP90_103168</name>
</gene>
<keyword evidence="12" id="KW-1185">Reference proteome</keyword>
<comment type="pathway">
    <text evidence="1 8">Metabolic intermediate biosynthesis; chorismate biosynthesis; chorismate from D-erythrose 4-phosphate and phosphoenolpyruvate: step 4/7.</text>
</comment>
<dbReference type="Gene3D" id="3.40.50.10860">
    <property type="entry name" value="Leucine Dehydrogenase, chain A, domain 1"/>
    <property type="match status" value="1"/>
</dbReference>
<comment type="function">
    <text evidence="8">Involved in the biosynthesis of the chorismate, which leads to the biosynthesis of aromatic amino acids. Catalyzes the reversible NADPH linked reduction of 3-dehydroshikimate (DHSA) to yield shikimate (SA).</text>
</comment>
<keyword evidence="4 8" id="KW-0521">NADP</keyword>
<dbReference type="NCBIfam" id="TIGR00507">
    <property type="entry name" value="aroE"/>
    <property type="match status" value="1"/>
</dbReference>
<dbReference type="InterPro" id="IPR046346">
    <property type="entry name" value="Aminoacid_DH-like_N_sf"/>
</dbReference>
<comment type="caution">
    <text evidence="11">The sequence shown here is derived from an EMBL/GenBank/DDBJ whole genome shotgun (WGS) entry which is preliminary data.</text>
</comment>
<dbReference type="Pfam" id="PF01488">
    <property type="entry name" value="Shikimate_DH"/>
    <property type="match status" value="1"/>
</dbReference>
<dbReference type="RefSeq" id="WP_115936265.1">
    <property type="nucleotide sequence ID" value="NZ_QRDW01000003.1"/>
</dbReference>
<dbReference type="GO" id="GO:0008652">
    <property type="term" value="P:amino acid biosynthetic process"/>
    <property type="evidence" value="ECO:0007669"/>
    <property type="project" value="UniProtKB-KW"/>
</dbReference>
<evidence type="ECO:0000256" key="3">
    <source>
        <dbReference type="ARBA" id="ARBA00022605"/>
    </source>
</evidence>
<dbReference type="GO" id="GO:0005829">
    <property type="term" value="C:cytosol"/>
    <property type="evidence" value="ECO:0007669"/>
    <property type="project" value="TreeGrafter"/>
</dbReference>
<feature type="binding site" evidence="8">
    <location>
        <position position="252"/>
    </location>
    <ligand>
        <name>shikimate</name>
        <dbReference type="ChEBI" id="CHEBI:36208"/>
    </ligand>
</feature>
<feature type="binding site" evidence="8">
    <location>
        <position position="245"/>
    </location>
    <ligand>
        <name>NADP(+)</name>
        <dbReference type="ChEBI" id="CHEBI:58349"/>
    </ligand>
</feature>
<evidence type="ECO:0000256" key="2">
    <source>
        <dbReference type="ARBA" id="ARBA00012962"/>
    </source>
</evidence>
<dbReference type="PANTHER" id="PTHR21089:SF1">
    <property type="entry name" value="BIFUNCTIONAL 3-DEHYDROQUINATE DEHYDRATASE_SHIKIMATE DEHYDROGENASE, CHLOROPLASTIC"/>
    <property type="match status" value="1"/>
</dbReference>
<feature type="binding site" evidence="8">
    <location>
        <position position="81"/>
    </location>
    <ligand>
        <name>NADP(+)</name>
        <dbReference type="ChEBI" id="CHEBI:58349"/>
    </ligand>
</feature>
<comment type="similarity">
    <text evidence="8">Belongs to the shikimate dehydrogenase family.</text>
</comment>
<dbReference type="SUPFAM" id="SSF53223">
    <property type="entry name" value="Aminoacid dehydrogenase-like, N-terminal domain"/>
    <property type="match status" value="1"/>
</dbReference>
<dbReference type="InterPro" id="IPR011342">
    <property type="entry name" value="Shikimate_DH"/>
</dbReference>
<name>A0A3D9HPE3_9PROT</name>
<feature type="binding site" evidence="8">
    <location>
        <begin position="157"/>
        <end position="162"/>
    </location>
    <ligand>
        <name>NADP(+)</name>
        <dbReference type="ChEBI" id="CHEBI:58349"/>
    </ligand>
</feature>
<feature type="binding site" evidence="8">
    <location>
        <begin position="133"/>
        <end position="137"/>
    </location>
    <ligand>
        <name>NADP(+)</name>
        <dbReference type="ChEBI" id="CHEBI:58349"/>
    </ligand>
</feature>
<dbReference type="CDD" id="cd01065">
    <property type="entry name" value="NAD_bind_Shikimate_DH"/>
    <property type="match status" value="1"/>
</dbReference>
<dbReference type="InterPro" id="IPR006151">
    <property type="entry name" value="Shikm_DH/Glu-tRNA_Rdtase"/>
</dbReference>
<evidence type="ECO:0000313" key="11">
    <source>
        <dbReference type="EMBL" id="RED51368.1"/>
    </source>
</evidence>
<dbReference type="SUPFAM" id="SSF51735">
    <property type="entry name" value="NAD(P)-binding Rossmann-fold domains"/>
    <property type="match status" value="1"/>
</dbReference>
<dbReference type="AlphaFoldDB" id="A0A3D9HPE3"/>
<dbReference type="Gene3D" id="3.40.50.720">
    <property type="entry name" value="NAD(P)-binding Rossmann-like Domain"/>
    <property type="match status" value="1"/>
</dbReference>
<feature type="binding site" evidence="8">
    <location>
        <position position="222"/>
    </location>
    <ligand>
        <name>NADP(+)</name>
        <dbReference type="ChEBI" id="CHEBI:58349"/>
    </ligand>
</feature>
<feature type="binding site" evidence="8">
    <location>
        <position position="106"/>
    </location>
    <ligand>
        <name>shikimate</name>
        <dbReference type="ChEBI" id="CHEBI:36208"/>
    </ligand>
</feature>
<dbReference type="Proteomes" id="UP000256845">
    <property type="component" value="Unassembled WGS sequence"/>
</dbReference>
<evidence type="ECO:0000256" key="4">
    <source>
        <dbReference type="ARBA" id="ARBA00022857"/>
    </source>
</evidence>
<evidence type="ECO:0000259" key="9">
    <source>
        <dbReference type="Pfam" id="PF01488"/>
    </source>
</evidence>
<sequence length="282" mass="30362">MSQDILKAGVIGWPISHSLSPRLHGFWLDQLSIHGRYDAVPVVPEDLASFVRSLPENGFQGVNVTVPHKEAVMDHCDKIDDLALRIGAVNTLIVDDQGLILGSNTDHYGFKQNLLASGEIAAGPKERAAVVIGAGGASRAICTALEELGFPKIHLLNRTVSRAQSVARDLGGPILPGPLSDLPALLPDIGLLVNTSSLGMKGQDPLHVDLSDLPMECLVTDIVYNPLMTDLLRQARERGNKVVDGLGMLLYQAVPGFEAWFRPMEKPMVTDALRKYVLAGIA</sequence>
<reference evidence="11 12" key="1">
    <citation type="submission" date="2018-07" db="EMBL/GenBank/DDBJ databases">
        <title>Genomic Encyclopedia of Type Strains, Phase III (KMG-III): the genomes of soil and plant-associated and newly described type strains.</title>
        <authorList>
            <person name="Whitman W."/>
        </authorList>
    </citation>
    <scope>NUCLEOTIDE SEQUENCE [LARGE SCALE GENOMIC DNA]</scope>
    <source>
        <strain evidence="11 12">CECT 8488</strain>
    </source>
</reference>
<evidence type="ECO:0000256" key="6">
    <source>
        <dbReference type="ARBA" id="ARBA00023141"/>
    </source>
</evidence>
<feature type="binding site" evidence="8">
    <location>
        <position position="90"/>
    </location>
    <ligand>
        <name>shikimate</name>
        <dbReference type="ChEBI" id="CHEBI:36208"/>
    </ligand>
</feature>
<dbReference type="GO" id="GO:0009423">
    <property type="term" value="P:chorismate biosynthetic process"/>
    <property type="evidence" value="ECO:0007669"/>
    <property type="project" value="UniProtKB-UniRule"/>
</dbReference>
<organism evidence="11 12">
    <name type="scientific">Aestuariispira insulae</name>
    <dbReference type="NCBI Taxonomy" id="1461337"/>
    <lineage>
        <taxon>Bacteria</taxon>
        <taxon>Pseudomonadati</taxon>
        <taxon>Pseudomonadota</taxon>
        <taxon>Alphaproteobacteria</taxon>
        <taxon>Rhodospirillales</taxon>
        <taxon>Kiloniellaceae</taxon>
        <taxon>Aestuariispira</taxon>
    </lineage>
</organism>
<dbReference type="UniPathway" id="UPA00053">
    <property type="reaction ID" value="UER00087"/>
</dbReference>
<keyword evidence="5 8" id="KW-0560">Oxidoreductase</keyword>
<dbReference type="InterPro" id="IPR022893">
    <property type="entry name" value="Shikimate_DH_fam"/>
</dbReference>
<evidence type="ECO:0000259" key="10">
    <source>
        <dbReference type="Pfam" id="PF08501"/>
    </source>
</evidence>
<evidence type="ECO:0000256" key="7">
    <source>
        <dbReference type="ARBA" id="ARBA00049442"/>
    </source>
</evidence>
<dbReference type="EC" id="1.1.1.25" evidence="2 8"/>
<protein>
    <recommendedName>
        <fullName evidence="2 8">Shikimate dehydrogenase (NADP(+))</fullName>
        <shortName evidence="8">SDH</shortName>
        <ecNumber evidence="2 8">1.1.1.25</ecNumber>
    </recommendedName>
</protein>
<dbReference type="GO" id="GO:0019632">
    <property type="term" value="P:shikimate metabolic process"/>
    <property type="evidence" value="ECO:0007669"/>
    <property type="project" value="InterPro"/>
</dbReference>
<dbReference type="InterPro" id="IPR036291">
    <property type="entry name" value="NAD(P)-bd_dom_sf"/>
</dbReference>
<feature type="active site" description="Proton acceptor" evidence="8">
    <location>
        <position position="69"/>
    </location>
</feature>
<evidence type="ECO:0000313" key="12">
    <source>
        <dbReference type="Proteomes" id="UP000256845"/>
    </source>
</evidence>
<dbReference type="GO" id="GO:0009073">
    <property type="term" value="P:aromatic amino acid family biosynthetic process"/>
    <property type="evidence" value="ECO:0007669"/>
    <property type="project" value="UniProtKB-KW"/>
</dbReference>